<feature type="compositionally biased region" description="Low complexity" evidence="1">
    <location>
        <begin position="131"/>
        <end position="186"/>
    </location>
</feature>
<evidence type="ECO:0000313" key="3">
    <source>
        <dbReference type="EMBL" id="SDX90191.1"/>
    </source>
</evidence>
<evidence type="ECO:0000313" key="4">
    <source>
        <dbReference type="Proteomes" id="UP000199079"/>
    </source>
</evidence>
<feature type="compositionally biased region" description="Basic and acidic residues" evidence="1">
    <location>
        <begin position="52"/>
        <end position="66"/>
    </location>
</feature>
<dbReference type="Gene3D" id="1.20.58.220">
    <property type="entry name" value="Phosphate transport system protein phou homolog 2, domain 2"/>
    <property type="match status" value="1"/>
</dbReference>
<dbReference type="GO" id="GO:0003677">
    <property type="term" value="F:DNA binding"/>
    <property type="evidence" value="ECO:0007669"/>
    <property type="project" value="InterPro"/>
</dbReference>
<dbReference type="SMART" id="SM00966">
    <property type="entry name" value="SpoVT_AbrB"/>
    <property type="match status" value="1"/>
</dbReference>
<keyword evidence="4" id="KW-1185">Reference proteome</keyword>
<accession>A0A1H3FGR6</accession>
<dbReference type="InterPro" id="IPR007159">
    <property type="entry name" value="SpoVT-AbrB_dom"/>
</dbReference>
<name>A0A1H3FGR6_9EURY</name>
<feature type="domain" description="SpoVT-AbrB" evidence="2">
    <location>
        <begin position="8"/>
        <end position="53"/>
    </location>
</feature>
<dbReference type="InterPro" id="IPR038078">
    <property type="entry name" value="PhoU-like_sf"/>
</dbReference>
<evidence type="ECO:0000259" key="2">
    <source>
        <dbReference type="SMART" id="SM00966"/>
    </source>
</evidence>
<organism evidence="3 4">
    <name type="scientific">Halopenitus persicus</name>
    <dbReference type="NCBI Taxonomy" id="1048396"/>
    <lineage>
        <taxon>Archaea</taxon>
        <taxon>Methanobacteriati</taxon>
        <taxon>Methanobacteriota</taxon>
        <taxon>Stenosarchaea group</taxon>
        <taxon>Halobacteria</taxon>
        <taxon>Halobacteriales</taxon>
        <taxon>Haloferacaceae</taxon>
        <taxon>Halopenitus</taxon>
    </lineage>
</organism>
<dbReference type="Proteomes" id="UP000199079">
    <property type="component" value="Unassembled WGS sequence"/>
</dbReference>
<gene>
    <name evidence="3" type="ORF">SAMN05216564_10249</name>
</gene>
<protein>
    <submittedName>
        <fullName evidence="3">Antidote-toxin recognition MazE, antitoxin</fullName>
    </submittedName>
</protein>
<dbReference type="RefSeq" id="WP_218128599.1">
    <property type="nucleotide sequence ID" value="NZ_FNPC01000002.1"/>
</dbReference>
<reference evidence="4" key="1">
    <citation type="submission" date="2016-10" db="EMBL/GenBank/DDBJ databases">
        <authorList>
            <person name="Varghese N."/>
            <person name="Submissions S."/>
        </authorList>
    </citation>
    <scope>NUCLEOTIDE SEQUENCE [LARGE SCALE GENOMIC DNA]</scope>
    <source>
        <strain evidence="4">DC30,IBRC 10041,KCTC 4046</strain>
    </source>
</reference>
<sequence>METRKVQTVGNGTYTVSLPKEWAEAEGVAAGDTVTLHRHTDGILAIQARNASENDGRDETVDRDADGDGSGTTDRSGPAVRTAALDPRSLAGTLRAAYAAGVRTVELDHEEPLDVECRRAIESVLRRRIGTSTTETAMTETATTETATTETSTTETSTTETSTTETPVTETSTTETSTTETSTTETDGSGTAVRMLLDPGEVSVSQSVRQLAFVVDATQRAAIEALATAGDRSTVAERSDHAARLSAMIDRTVTLGLADLEAADAIGASRPALFESWTAMRELERVREAAADVAAAADRMDEPPTESRVAETRELAADVRSIVADGVGVVVGDDDAEAARQALAAEARTREAIDAFDRRLATAEGSTPELRAVLSRLRRTAERGGAIAELGLRRTMRRENVAADRPVRTAESASR</sequence>
<dbReference type="EMBL" id="FNPC01000002">
    <property type="protein sequence ID" value="SDX90191.1"/>
    <property type="molecule type" value="Genomic_DNA"/>
</dbReference>
<dbReference type="AlphaFoldDB" id="A0A1H3FGR6"/>
<dbReference type="SUPFAM" id="SSF109755">
    <property type="entry name" value="PhoU-like"/>
    <property type="match status" value="1"/>
</dbReference>
<proteinExistence type="predicted"/>
<dbReference type="Pfam" id="PF04014">
    <property type="entry name" value="MazE_antitoxin"/>
    <property type="match status" value="1"/>
</dbReference>
<evidence type="ECO:0000256" key="1">
    <source>
        <dbReference type="SAM" id="MobiDB-lite"/>
    </source>
</evidence>
<feature type="region of interest" description="Disordered" evidence="1">
    <location>
        <begin position="47"/>
        <end position="80"/>
    </location>
</feature>
<dbReference type="OrthoDB" id="40991at2157"/>
<feature type="region of interest" description="Disordered" evidence="1">
    <location>
        <begin position="131"/>
        <end position="191"/>
    </location>
</feature>